<gene>
    <name evidence="4" type="ORF">PROFUN_04994</name>
</gene>
<feature type="compositionally biased region" description="Low complexity" evidence="1">
    <location>
        <begin position="426"/>
        <end position="488"/>
    </location>
</feature>
<feature type="compositionally biased region" description="Gly residues" evidence="1">
    <location>
        <begin position="359"/>
        <end position="425"/>
    </location>
</feature>
<keyword evidence="4" id="KW-0449">Lipoprotein</keyword>
<keyword evidence="5" id="KW-1185">Reference proteome</keyword>
<dbReference type="AlphaFoldDB" id="A0A2P6NSS2"/>
<evidence type="ECO:0000313" key="4">
    <source>
        <dbReference type="EMBL" id="PRP87012.1"/>
    </source>
</evidence>
<dbReference type="SUPFAM" id="SSF141571">
    <property type="entry name" value="Pentapeptide repeat-like"/>
    <property type="match status" value="1"/>
</dbReference>
<evidence type="ECO:0000256" key="2">
    <source>
        <dbReference type="SAM" id="SignalP"/>
    </source>
</evidence>
<feature type="chain" id="PRO_5015113359" evidence="2">
    <location>
        <begin position="19"/>
        <end position="682"/>
    </location>
</feature>
<dbReference type="InterPro" id="IPR025507">
    <property type="entry name" value="DUF4394"/>
</dbReference>
<dbReference type="InParanoid" id="A0A2P6NSS2"/>
<protein>
    <submittedName>
        <fullName evidence="4">Lipoprotein</fullName>
    </submittedName>
</protein>
<accession>A0A2P6NSS2</accession>
<dbReference type="Pfam" id="PF14339">
    <property type="entry name" value="DUF4394"/>
    <property type="match status" value="1"/>
</dbReference>
<comment type="caution">
    <text evidence="4">The sequence shown here is derived from an EMBL/GenBank/DDBJ whole genome shotgun (WGS) entry which is preliminary data.</text>
</comment>
<feature type="domain" description="DUF4394" evidence="3">
    <location>
        <begin position="38"/>
        <end position="259"/>
    </location>
</feature>
<sequence length="682" mass="65642">MNTRMNLLFFFMVATATATNDNAAVNLLGIDGGTPNILYNFLASSPALVKSATTIQGLSSGESLLAIAKYPNTTNFYGLSNLKKVHQLDTSTARATYISTLSCQFLHSNPTLSIDFNPANGQLHIITLIAEQTSNHFVANAFDGECQSLPSLSYSQTSSYSTPSSAGVAFYNGKPYIIDANANSILSTLSGNTLTPVGPLNHQFSGVGGFAIAASSGRYFGLAALYQPYSSAFWAINLNSGAAYEAASLSNIQTNLIGFAVMSNGEGVDYPFPYLGTQYQSGGTYTYSTQTGTEDLFGTQPAATGASGSGASGSGASGSGASGSGASGSGATGSGATGSGASGSGSSGSGASGSASGSGASGSGASGSGASGSGASGSGASGSGATGSGASGSGASGSGASGSGATGSGATGSGATGSGASGSGASGTATGTASSGATGTSSSGSGSSGTATNTNTGSSGNSGTNTDGSGSIPSTIGTSSFTSTITTSDNGASTGSTSTNVGTFFPVGTSITQDVTFTETIAAYDYRGVSRSVQATVVLPSQTSESPKAAFLGTVLVGQGTATVVEEAGIAFDNGVTATSSVQDGTATRGAVVLLNGAEEITVGQLSDVSAGQTSATARVTLADAQGRTSNAVASFVLPSEGTTLGSSIGTISPTGLGRDQGSAGLLTASLLSMVVAVVMVL</sequence>
<dbReference type="EMBL" id="MDYQ01000024">
    <property type="protein sequence ID" value="PRP87012.1"/>
    <property type="molecule type" value="Genomic_DNA"/>
</dbReference>
<dbReference type="Proteomes" id="UP000241769">
    <property type="component" value="Unassembled WGS sequence"/>
</dbReference>
<proteinExistence type="predicted"/>
<keyword evidence="2" id="KW-0732">Signal</keyword>
<evidence type="ECO:0000259" key="3">
    <source>
        <dbReference type="Pfam" id="PF14339"/>
    </source>
</evidence>
<name>A0A2P6NSS2_9EUKA</name>
<feature type="signal peptide" evidence="2">
    <location>
        <begin position="1"/>
        <end position="18"/>
    </location>
</feature>
<dbReference type="Gene3D" id="2.160.20.80">
    <property type="entry name" value="E3 ubiquitin-protein ligase SopA"/>
    <property type="match status" value="1"/>
</dbReference>
<feature type="region of interest" description="Disordered" evidence="1">
    <location>
        <begin position="291"/>
        <end position="503"/>
    </location>
</feature>
<evidence type="ECO:0000313" key="5">
    <source>
        <dbReference type="Proteomes" id="UP000241769"/>
    </source>
</evidence>
<feature type="compositionally biased region" description="Gly residues" evidence="1">
    <location>
        <begin position="307"/>
        <end position="351"/>
    </location>
</feature>
<feature type="compositionally biased region" description="Polar residues" evidence="1">
    <location>
        <begin position="489"/>
        <end position="502"/>
    </location>
</feature>
<evidence type="ECO:0000256" key="1">
    <source>
        <dbReference type="SAM" id="MobiDB-lite"/>
    </source>
</evidence>
<organism evidence="4 5">
    <name type="scientific">Planoprotostelium fungivorum</name>
    <dbReference type="NCBI Taxonomy" id="1890364"/>
    <lineage>
        <taxon>Eukaryota</taxon>
        <taxon>Amoebozoa</taxon>
        <taxon>Evosea</taxon>
        <taxon>Variosea</taxon>
        <taxon>Cavosteliida</taxon>
        <taxon>Cavosteliaceae</taxon>
        <taxon>Planoprotostelium</taxon>
    </lineage>
</organism>
<reference evidence="4 5" key="1">
    <citation type="journal article" date="2018" name="Genome Biol. Evol.">
        <title>Multiple Roots of Fruiting Body Formation in Amoebozoa.</title>
        <authorList>
            <person name="Hillmann F."/>
            <person name="Forbes G."/>
            <person name="Novohradska S."/>
            <person name="Ferling I."/>
            <person name="Riege K."/>
            <person name="Groth M."/>
            <person name="Westermann M."/>
            <person name="Marz M."/>
            <person name="Spaller T."/>
            <person name="Winckler T."/>
            <person name="Schaap P."/>
            <person name="Glockner G."/>
        </authorList>
    </citation>
    <scope>NUCLEOTIDE SEQUENCE [LARGE SCALE GENOMIC DNA]</scope>
    <source>
        <strain evidence="4 5">Jena</strain>
    </source>
</reference>